<dbReference type="CDD" id="cd03013">
    <property type="entry name" value="PRX5_like"/>
    <property type="match status" value="1"/>
</dbReference>
<dbReference type="PANTHER" id="PTHR10430">
    <property type="entry name" value="PEROXIREDOXIN"/>
    <property type="match status" value="1"/>
</dbReference>
<dbReference type="GO" id="GO:0042744">
    <property type="term" value="P:hydrogen peroxide catabolic process"/>
    <property type="evidence" value="ECO:0007669"/>
    <property type="project" value="TreeGrafter"/>
</dbReference>
<evidence type="ECO:0000256" key="2">
    <source>
        <dbReference type="ARBA" id="ARBA00022559"/>
    </source>
</evidence>
<feature type="region of interest" description="Disordered" evidence="8">
    <location>
        <begin position="1"/>
        <end position="20"/>
    </location>
</feature>
<dbReference type="SUPFAM" id="SSF52833">
    <property type="entry name" value="Thioredoxin-like"/>
    <property type="match status" value="1"/>
</dbReference>
<evidence type="ECO:0000256" key="8">
    <source>
        <dbReference type="SAM" id="MobiDB-lite"/>
    </source>
</evidence>
<dbReference type="FunFam" id="3.40.30.10:FF:000159">
    <property type="entry name" value="Peroxiredoxin"/>
    <property type="match status" value="1"/>
</dbReference>
<dbReference type="Pfam" id="PF08534">
    <property type="entry name" value="Redoxin"/>
    <property type="match status" value="1"/>
</dbReference>
<protein>
    <recommendedName>
        <fullName evidence="9">Thioredoxin domain-containing protein</fullName>
    </recommendedName>
</protein>
<dbReference type="HOGENOM" id="CLU_072440_3_0_1"/>
<dbReference type="Proteomes" id="UP000039046">
    <property type="component" value="Unassembled WGS sequence"/>
</dbReference>
<dbReference type="GO" id="GO:0045454">
    <property type="term" value="P:cell redox homeostasis"/>
    <property type="evidence" value="ECO:0007669"/>
    <property type="project" value="TreeGrafter"/>
</dbReference>
<keyword evidence="11" id="KW-1185">Reference proteome</keyword>
<dbReference type="GO" id="GO:0034599">
    <property type="term" value="P:cellular response to oxidative stress"/>
    <property type="evidence" value="ECO:0007669"/>
    <property type="project" value="InterPro"/>
</dbReference>
<gene>
    <name evidence="10" type="ORF">VHEMI07561</name>
</gene>
<dbReference type="PANTHER" id="PTHR10430:SF39">
    <property type="entry name" value="PEROXISOMAL MEMBRANE ASSOCIATED PROTEIN 20"/>
    <property type="match status" value="1"/>
</dbReference>
<comment type="similarity">
    <text evidence="1 7">Belongs to the peroxiredoxin family. Prx5 subfamily.</text>
</comment>
<dbReference type="InterPro" id="IPR013766">
    <property type="entry name" value="Thioredoxin_domain"/>
</dbReference>
<evidence type="ECO:0000256" key="3">
    <source>
        <dbReference type="ARBA" id="ARBA00022862"/>
    </source>
</evidence>
<dbReference type="STRING" id="1531966.A0A0A1TAS8"/>
<dbReference type="InterPro" id="IPR036249">
    <property type="entry name" value="Thioredoxin-like_sf"/>
</dbReference>
<evidence type="ECO:0000256" key="5">
    <source>
        <dbReference type="ARBA" id="ARBA00023284"/>
    </source>
</evidence>
<feature type="domain" description="Thioredoxin" evidence="9">
    <location>
        <begin position="59"/>
        <end position="215"/>
    </location>
</feature>
<dbReference type="InterPro" id="IPR037944">
    <property type="entry name" value="PRX5-like"/>
</dbReference>
<dbReference type="EMBL" id="CDHN01000004">
    <property type="protein sequence ID" value="CEJ91874.1"/>
    <property type="molecule type" value="Genomic_DNA"/>
</dbReference>
<evidence type="ECO:0000256" key="4">
    <source>
        <dbReference type="ARBA" id="ARBA00023002"/>
    </source>
</evidence>
<dbReference type="GO" id="GO:0008379">
    <property type="term" value="F:thioredoxin peroxidase activity"/>
    <property type="evidence" value="ECO:0007669"/>
    <property type="project" value="InterPro"/>
</dbReference>
<dbReference type="AlphaFoldDB" id="A0A0A1TAS8"/>
<dbReference type="PROSITE" id="PS51352">
    <property type="entry name" value="THIOREDOXIN_2"/>
    <property type="match status" value="1"/>
</dbReference>
<evidence type="ECO:0000313" key="10">
    <source>
        <dbReference type="EMBL" id="CEJ91874.1"/>
    </source>
</evidence>
<evidence type="ECO:0000256" key="6">
    <source>
        <dbReference type="PIRSR" id="PIRSR637944-1"/>
    </source>
</evidence>
<accession>A0A0A1TAS8</accession>
<sequence length="215" mass="23199">MPPSLLHQQQHRSITQSPLTSLPTPTLLKMSFRIPARRAAVAIRAASQRSFHTTPRALVRVGDKIPEATGLFENSAANNVSLADEFQTGNGYIIGVPGAFTGTCSSKHIPSWINHPKIKKVGHVFVVSVNDPFVMKAWAEQLDPAAETGIRFIADPTAEFTKALDFGFDGAAAILGNTRSMRYALKVEDGKVTEVHVEADPTAAEVTLAEKVLKA</sequence>
<feature type="compositionally biased region" description="Polar residues" evidence="8">
    <location>
        <begin position="1"/>
        <end position="16"/>
    </location>
</feature>
<dbReference type="InterPro" id="IPR013740">
    <property type="entry name" value="Redoxin"/>
</dbReference>
<comment type="function">
    <text evidence="7">Thiol-specific peroxidase that catalyzes the reduction of hydrogen peroxide and organic hydroperoxides to water and alcohols, respectively. Plays a role in cell protection against oxidative stress by detoxifying peroxides.</text>
</comment>
<dbReference type="GO" id="GO:0005739">
    <property type="term" value="C:mitochondrion"/>
    <property type="evidence" value="ECO:0007669"/>
    <property type="project" value="TreeGrafter"/>
</dbReference>
<feature type="active site" description="Cysteine sulfenic acid (-SOH) intermediate" evidence="6">
    <location>
        <position position="104"/>
    </location>
</feature>
<keyword evidence="4 7" id="KW-0560">Oxidoreductase</keyword>
<evidence type="ECO:0000259" key="9">
    <source>
        <dbReference type="PROSITE" id="PS51352"/>
    </source>
</evidence>
<dbReference type="GO" id="GO:0005777">
    <property type="term" value="C:peroxisome"/>
    <property type="evidence" value="ECO:0007669"/>
    <property type="project" value="TreeGrafter"/>
</dbReference>
<proteinExistence type="inferred from homology"/>
<name>A0A0A1TAS8_9HYPO</name>
<reference evidence="10 11" key="1">
    <citation type="journal article" date="2015" name="Genome Announc.">
        <title>Draft Genome Sequence and Gene Annotation of the Entomopathogenic Fungus Verticillium hemipterigenum.</title>
        <authorList>
            <person name="Horn F."/>
            <person name="Habel A."/>
            <person name="Scharf D.H."/>
            <person name="Dworschak J."/>
            <person name="Brakhage A.A."/>
            <person name="Guthke R."/>
            <person name="Hertweck C."/>
            <person name="Linde J."/>
        </authorList>
    </citation>
    <scope>NUCLEOTIDE SEQUENCE [LARGE SCALE GENOMIC DNA]</scope>
</reference>
<dbReference type="GO" id="GO:0005829">
    <property type="term" value="C:cytosol"/>
    <property type="evidence" value="ECO:0007669"/>
    <property type="project" value="TreeGrafter"/>
</dbReference>
<evidence type="ECO:0000256" key="1">
    <source>
        <dbReference type="ARBA" id="ARBA00010505"/>
    </source>
</evidence>
<evidence type="ECO:0000313" key="11">
    <source>
        <dbReference type="Proteomes" id="UP000039046"/>
    </source>
</evidence>
<evidence type="ECO:0000256" key="7">
    <source>
        <dbReference type="RuleBase" id="RU366011"/>
    </source>
</evidence>
<organism evidence="10 11">
    <name type="scientific">[Torrubiella] hemipterigena</name>
    <dbReference type="NCBI Taxonomy" id="1531966"/>
    <lineage>
        <taxon>Eukaryota</taxon>
        <taxon>Fungi</taxon>
        <taxon>Dikarya</taxon>
        <taxon>Ascomycota</taxon>
        <taxon>Pezizomycotina</taxon>
        <taxon>Sordariomycetes</taxon>
        <taxon>Hypocreomycetidae</taxon>
        <taxon>Hypocreales</taxon>
        <taxon>Clavicipitaceae</taxon>
        <taxon>Clavicipitaceae incertae sedis</taxon>
        <taxon>'Torrubiella' clade</taxon>
    </lineage>
</organism>
<keyword evidence="5 7" id="KW-0676">Redox-active center</keyword>
<dbReference type="Gene3D" id="3.40.30.10">
    <property type="entry name" value="Glutaredoxin"/>
    <property type="match status" value="1"/>
</dbReference>
<keyword evidence="2 7" id="KW-0575">Peroxidase</keyword>
<keyword evidence="3 7" id="KW-0049">Antioxidant</keyword>
<dbReference type="OrthoDB" id="1882547at2759"/>